<dbReference type="Gene3D" id="1.10.510.10">
    <property type="entry name" value="Transferase(Phosphotransferase) domain 1"/>
    <property type="match status" value="1"/>
</dbReference>
<proteinExistence type="inferred from homology"/>
<reference evidence="5" key="1">
    <citation type="journal article" date="2021" name="Nat. Commun.">
        <title>Genetic determinants of endophytism in the Arabidopsis root mycobiome.</title>
        <authorList>
            <person name="Mesny F."/>
            <person name="Miyauchi S."/>
            <person name="Thiergart T."/>
            <person name="Pickel B."/>
            <person name="Atanasova L."/>
            <person name="Karlsson M."/>
            <person name="Huettel B."/>
            <person name="Barry K.W."/>
            <person name="Haridas S."/>
            <person name="Chen C."/>
            <person name="Bauer D."/>
            <person name="Andreopoulos W."/>
            <person name="Pangilinan J."/>
            <person name="LaButti K."/>
            <person name="Riley R."/>
            <person name="Lipzen A."/>
            <person name="Clum A."/>
            <person name="Drula E."/>
            <person name="Henrissat B."/>
            <person name="Kohler A."/>
            <person name="Grigoriev I.V."/>
            <person name="Martin F.M."/>
            <person name="Hacquard S."/>
        </authorList>
    </citation>
    <scope>NUCLEOTIDE SEQUENCE</scope>
    <source>
        <strain evidence="5">FSSC 5 MPI-SDFR-AT-0091</strain>
    </source>
</reference>
<dbReference type="InterPro" id="IPR011009">
    <property type="entry name" value="Kinase-like_dom_sf"/>
</dbReference>
<keyword evidence="2" id="KW-0547">Nucleotide-binding</keyword>
<keyword evidence="5" id="KW-0808">Transferase</keyword>
<keyword evidence="3" id="KW-0067">ATP-binding</keyword>
<dbReference type="InterPro" id="IPR051931">
    <property type="entry name" value="PAK3-like"/>
</dbReference>
<feature type="non-terminal residue" evidence="5">
    <location>
        <position position="213"/>
    </location>
</feature>
<comment type="similarity">
    <text evidence="1">Belongs to the protein kinase superfamily. STE Ser/Thr protein kinase family. STE20 subfamily.</text>
</comment>
<evidence type="ECO:0000313" key="5">
    <source>
        <dbReference type="EMBL" id="KAH7229943.1"/>
    </source>
</evidence>
<dbReference type="AlphaFoldDB" id="A0A9P9G0F6"/>
<dbReference type="OrthoDB" id="4226417at2759"/>
<feature type="domain" description="Protein kinase" evidence="4">
    <location>
        <begin position="1"/>
        <end position="213"/>
    </location>
</feature>
<organism evidence="5 6">
    <name type="scientific">Fusarium solani</name>
    <name type="common">Filamentous fungus</name>
    <dbReference type="NCBI Taxonomy" id="169388"/>
    <lineage>
        <taxon>Eukaryota</taxon>
        <taxon>Fungi</taxon>
        <taxon>Dikarya</taxon>
        <taxon>Ascomycota</taxon>
        <taxon>Pezizomycotina</taxon>
        <taxon>Sordariomycetes</taxon>
        <taxon>Hypocreomycetidae</taxon>
        <taxon>Hypocreales</taxon>
        <taxon>Nectriaceae</taxon>
        <taxon>Fusarium</taxon>
        <taxon>Fusarium solani species complex</taxon>
    </lineage>
</organism>
<dbReference type="SMART" id="SM00220">
    <property type="entry name" value="S_TKc"/>
    <property type="match status" value="1"/>
</dbReference>
<dbReference type="PANTHER" id="PTHR45832:SF22">
    <property type="entry name" value="SERINE_THREONINE-PROTEIN KINASE SAMKA-RELATED"/>
    <property type="match status" value="1"/>
</dbReference>
<evidence type="ECO:0000256" key="1">
    <source>
        <dbReference type="ARBA" id="ARBA00008874"/>
    </source>
</evidence>
<evidence type="ECO:0000256" key="3">
    <source>
        <dbReference type="ARBA" id="ARBA00022840"/>
    </source>
</evidence>
<dbReference type="Pfam" id="PF00069">
    <property type="entry name" value="Pkinase"/>
    <property type="match status" value="1"/>
</dbReference>
<dbReference type="EMBL" id="JAGTJS010000042">
    <property type="protein sequence ID" value="KAH7229943.1"/>
    <property type="molecule type" value="Genomic_DNA"/>
</dbReference>
<dbReference type="GO" id="GO:0005524">
    <property type="term" value="F:ATP binding"/>
    <property type="evidence" value="ECO:0007669"/>
    <property type="project" value="UniProtKB-KW"/>
</dbReference>
<evidence type="ECO:0000313" key="6">
    <source>
        <dbReference type="Proteomes" id="UP000736672"/>
    </source>
</evidence>
<dbReference type="PANTHER" id="PTHR45832">
    <property type="entry name" value="SERINE/THREONINE-PROTEIN KINASE SAMKA-RELATED-RELATED"/>
    <property type="match status" value="1"/>
</dbReference>
<feature type="non-terminal residue" evidence="5">
    <location>
        <position position="1"/>
    </location>
</feature>
<name>A0A9P9G0F6_FUSSL</name>
<protein>
    <submittedName>
        <fullName evidence="5">Kinase-like domain-containing protein</fullName>
    </submittedName>
</protein>
<dbReference type="PROSITE" id="PS50011">
    <property type="entry name" value="PROTEIN_KINASE_DOM"/>
    <property type="match status" value="1"/>
</dbReference>
<dbReference type="InterPro" id="IPR000719">
    <property type="entry name" value="Prot_kinase_dom"/>
</dbReference>
<keyword evidence="6" id="KW-1185">Reference proteome</keyword>
<dbReference type="Proteomes" id="UP000736672">
    <property type="component" value="Unassembled WGS sequence"/>
</dbReference>
<sequence length="213" mass="23798">NITREHYRTCFRLSLGFNKNIAVAQKRLATSTKSTQGALLWNLSGPNARDEVAMVQSIKHENFVKALAVYGEGDDLTIAFEFVPISLSEVVANRRLDESELACILKQVANGLLYLEQHDWGHSELTCSNVLIDHGGHVKIWGQQHCSQRSSHNLSEGLCLLTAQLIAGREEKVNPDEFSYGIWTPPKDVVDFFELTKELKNSTKDIAAKSMVN</sequence>
<dbReference type="GO" id="GO:0004672">
    <property type="term" value="F:protein kinase activity"/>
    <property type="evidence" value="ECO:0007669"/>
    <property type="project" value="InterPro"/>
</dbReference>
<accession>A0A9P9G0F6</accession>
<evidence type="ECO:0000259" key="4">
    <source>
        <dbReference type="PROSITE" id="PS50011"/>
    </source>
</evidence>
<gene>
    <name evidence="5" type="ORF">B0J15DRAFT_358823</name>
</gene>
<keyword evidence="5" id="KW-0418">Kinase</keyword>
<dbReference type="SUPFAM" id="SSF56112">
    <property type="entry name" value="Protein kinase-like (PK-like)"/>
    <property type="match status" value="1"/>
</dbReference>
<evidence type="ECO:0000256" key="2">
    <source>
        <dbReference type="ARBA" id="ARBA00022741"/>
    </source>
</evidence>
<comment type="caution">
    <text evidence="5">The sequence shown here is derived from an EMBL/GenBank/DDBJ whole genome shotgun (WGS) entry which is preliminary data.</text>
</comment>